<dbReference type="EMBL" id="RWGY01000039">
    <property type="protein sequence ID" value="TVU12885.1"/>
    <property type="molecule type" value="Genomic_DNA"/>
</dbReference>
<dbReference type="Proteomes" id="UP000324897">
    <property type="component" value="Chromosome 3"/>
</dbReference>
<name>A0A5J9TNN3_9POAL</name>
<dbReference type="PROSITE" id="PS50600">
    <property type="entry name" value="ULP_PROTEASE"/>
    <property type="match status" value="1"/>
</dbReference>
<evidence type="ECO:0000313" key="6">
    <source>
        <dbReference type="Proteomes" id="UP000324897"/>
    </source>
</evidence>
<evidence type="ECO:0000259" key="4">
    <source>
        <dbReference type="PROSITE" id="PS50600"/>
    </source>
</evidence>
<dbReference type="OrthoDB" id="661197at2759"/>
<dbReference type="AlphaFoldDB" id="A0A5J9TNN3"/>
<accession>A0A5J9TNN3</accession>
<evidence type="ECO:0000313" key="5">
    <source>
        <dbReference type="EMBL" id="TVU12885.1"/>
    </source>
</evidence>
<feature type="non-terminal residue" evidence="5">
    <location>
        <position position="1"/>
    </location>
</feature>
<dbReference type="SUPFAM" id="SSF54001">
    <property type="entry name" value="Cysteine proteinases"/>
    <property type="match status" value="1"/>
</dbReference>
<dbReference type="InterPro" id="IPR003653">
    <property type="entry name" value="Peptidase_C48_C"/>
</dbReference>
<comment type="similarity">
    <text evidence="1">Belongs to the peptidase C48 family.</text>
</comment>
<feature type="domain" description="Ubiquitin-like protease family profile" evidence="4">
    <location>
        <begin position="67"/>
        <end position="243"/>
    </location>
</feature>
<gene>
    <name evidence="5" type="ORF">EJB05_46551</name>
</gene>
<organism evidence="5 6">
    <name type="scientific">Eragrostis curvula</name>
    <name type="common">weeping love grass</name>
    <dbReference type="NCBI Taxonomy" id="38414"/>
    <lineage>
        <taxon>Eukaryota</taxon>
        <taxon>Viridiplantae</taxon>
        <taxon>Streptophyta</taxon>
        <taxon>Embryophyta</taxon>
        <taxon>Tracheophyta</taxon>
        <taxon>Spermatophyta</taxon>
        <taxon>Magnoliopsida</taxon>
        <taxon>Liliopsida</taxon>
        <taxon>Poales</taxon>
        <taxon>Poaceae</taxon>
        <taxon>PACMAD clade</taxon>
        <taxon>Chloridoideae</taxon>
        <taxon>Eragrostideae</taxon>
        <taxon>Eragrostidinae</taxon>
        <taxon>Eragrostis</taxon>
    </lineage>
</organism>
<dbReference type="InterPro" id="IPR038765">
    <property type="entry name" value="Papain-like_cys_pep_sf"/>
</dbReference>
<evidence type="ECO:0000256" key="1">
    <source>
        <dbReference type="ARBA" id="ARBA00005234"/>
    </source>
</evidence>
<dbReference type="Pfam" id="PF02902">
    <property type="entry name" value="Peptidase_C48"/>
    <property type="match status" value="1"/>
</dbReference>
<proteinExistence type="inferred from homology"/>
<sequence>MSTGFNTKDDINCRKRGTKDVDENCQIYQLKVQNEAHVFYDDVMSSTFCNSLSMDRSNEFIRISGLYASYENFVDSLKPGGKICDEVMSLHTKVFSKPSKNDPATKCKKIAFTSTLTSKLIRKPENFDIQSCRQEIQDMHSLYNMKRDDLLFFPLPVDDQWVLICINTIDKRVNFFDSLHIISNDRRDEWIANMKVNLYRVCFEAETLSQDIREFELDTSLTYPSQNNVIDSGVYVMLYMENFDGKLIKYFDVEVVPKFRKVVAFHLIMNSRNPNGPEYFKTKVYSKKRKRQMQ</sequence>
<dbReference type="GO" id="GO:0008234">
    <property type="term" value="F:cysteine-type peptidase activity"/>
    <property type="evidence" value="ECO:0007669"/>
    <property type="project" value="InterPro"/>
</dbReference>
<evidence type="ECO:0000256" key="2">
    <source>
        <dbReference type="ARBA" id="ARBA00022670"/>
    </source>
</evidence>
<dbReference type="Gene3D" id="3.40.395.10">
    <property type="entry name" value="Adenoviral Proteinase, Chain A"/>
    <property type="match status" value="1"/>
</dbReference>
<keyword evidence="2" id="KW-0645">Protease</keyword>
<keyword evidence="6" id="KW-1185">Reference proteome</keyword>
<dbReference type="GO" id="GO:0006508">
    <property type="term" value="P:proteolysis"/>
    <property type="evidence" value="ECO:0007669"/>
    <property type="project" value="UniProtKB-KW"/>
</dbReference>
<evidence type="ECO:0000256" key="3">
    <source>
        <dbReference type="ARBA" id="ARBA00022801"/>
    </source>
</evidence>
<protein>
    <recommendedName>
        <fullName evidence="4">Ubiquitin-like protease family profile domain-containing protein</fullName>
    </recommendedName>
</protein>
<comment type="caution">
    <text evidence="5">The sequence shown here is derived from an EMBL/GenBank/DDBJ whole genome shotgun (WGS) entry which is preliminary data.</text>
</comment>
<keyword evidence="3" id="KW-0378">Hydrolase</keyword>
<reference evidence="5 6" key="1">
    <citation type="journal article" date="2019" name="Sci. Rep.">
        <title>A high-quality genome of Eragrostis curvula grass provides insights into Poaceae evolution and supports new strategies to enhance forage quality.</title>
        <authorList>
            <person name="Carballo J."/>
            <person name="Santos B.A.C.M."/>
            <person name="Zappacosta D."/>
            <person name="Garbus I."/>
            <person name="Selva J.P."/>
            <person name="Gallo C.A."/>
            <person name="Diaz A."/>
            <person name="Albertini E."/>
            <person name="Caccamo M."/>
            <person name="Echenique V."/>
        </authorList>
    </citation>
    <scope>NUCLEOTIDE SEQUENCE [LARGE SCALE GENOMIC DNA]</scope>
    <source>
        <strain evidence="6">cv. Victoria</strain>
        <tissue evidence="5">Leaf</tissue>
    </source>
</reference>
<dbReference type="Gramene" id="TVU12885">
    <property type="protein sequence ID" value="TVU12885"/>
    <property type="gene ID" value="EJB05_46551"/>
</dbReference>